<protein>
    <recommendedName>
        <fullName evidence="2">DUF2726 domain-containing protein</fullName>
    </recommendedName>
</protein>
<feature type="domain" description="DUF2726" evidence="2">
    <location>
        <begin position="41"/>
        <end position="161"/>
    </location>
</feature>
<feature type="region of interest" description="Disordered" evidence="1">
    <location>
        <begin position="171"/>
        <end position="195"/>
    </location>
</feature>
<dbReference type="EMBL" id="FOXM01000010">
    <property type="protein sequence ID" value="SFQ03135.1"/>
    <property type="molecule type" value="Genomic_DNA"/>
</dbReference>
<name>A0A1I5V6K4_9GAMM</name>
<dbReference type="OrthoDB" id="5782056at2"/>
<evidence type="ECO:0000313" key="3">
    <source>
        <dbReference type="EMBL" id="SFQ03135.1"/>
    </source>
</evidence>
<dbReference type="RefSeq" id="WP_092432180.1">
    <property type="nucleotide sequence ID" value="NZ_FOXM01000010.1"/>
</dbReference>
<evidence type="ECO:0000259" key="2">
    <source>
        <dbReference type="Pfam" id="PF10881"/>
    </source>
</evidence>
<feature type="compositionally biased region" description="Polar residues" evidence="1">
    <location>
        <begin position="177"/>
        <end position="191"/>
    </location>
</feature>
<dbReference type="Proteomes" id="UP000243084">
    <property type="component" value="Unassembled WGS sequence"/>
</dbReference>
<dbReference type="InterPro" id="IPR024402">
    <property type="entry name" value="DUF2726"/>
</dbReference>
<gene>
    <name evidence="3" type="ORF">SAMN05216229_11019</name>
</gene>
<dbReference type="AlphaFoldDB" id="A0A1I5V6K4"/>
<keyword evidence="4" id="KW-1185">Reference proteome</keyword>
<evidence type="ECO:0000256" key="1">
    <source>
        <dbReference type="SAM" id="MobiDB-lite"/>
    </source>
</evidence>
<dbReference type="PIRSF" id="PIRSF028063">
    <property type="entry name" value="UCP028063"/>
    <property type="match status" value="1"/>
</dbReference>
<dbReference type="Gene3D" id="3.30.65.10">
    <property type="entry name" value="Bacterial Topoisomerase I, domain 1"/>
    <property type="match status" value="1"/>
</dbReference>
<sequence length="242" mass="26183">MTWLLIAVVVLAVLMAVIIAAGKSAKGASGQPFPYIKKDCLLTPAERSFLGVLEQAIGGQYRVYAQVRLADLLAVRTGIGRSARTIALNRINRKHADFVLCDKETLEIVCAIELDDASHQQARRKERDTFVEEACRAAGLPLARFVAKATYTIQDVRESIQQVAVIKLEPAPKPNDMESQNPTAQLSPATDSQDKAPVCPKCGGLTLLRTVKSGAHAGKQLWGCSSFPACKGYIPLGKQANR</sequence>
<dbReference type="InterPro" id="IPR014538">
    <property type="entry name" value="UCP028063_topo_Znf"/>
</dbReference>
<dbReference type="Pfam" id="PF10881">
    <property type="entry name" value="DUF2726"/>
    <property type="match status" value="1"/>
</dbReference>
<accession>A0A1I5V6K4</accession>
<proteinExistence type="predicted"/>
<organism evidence="3 4">
    <name type="scientific">Geopseudomonas sagittaria</name>
    <dbReference type="NCBI Taxonomy" id="1135990"/>
    <lineage>
        <taxon>Bacteria</taxon>
        <taxon>Pseudomonadati</taxon>
        <taxon>Pseudomonadota</taxon>
        <taxon>Gammaproteobacteria</taxon>
        <taxon>Pseudomonadales</taxon>
        <taxon>Pseudomonadaceae</taxon>
        <taxon>Geopseudomonas</taxon>
    </lineage>
</organism>
<reference evidence="4" key="1">
    <citation type="submission" date="2016-10" db="EMBL/GenBank/DDBJ databases">
        <authorList>
            <person name="Varghese N."/>
            <person name="Submissions S."/>
        </authorList>
    </citation>
    <scope>NUCLEOTIDE SEQUENCE [LARGE SCALE GENOMIC DNA]</scope>
    <source>
        <strain evidence="4">JCM 18195</strain>
    </source>
</reference>
<evidence type="ECO:0000313" key="4">
    <source>
        <dbReference type="Proteomes" id="UP000243084"/>
    </source>
</evidence>